<dbReference type="EMBL" id="MK072207">
    <property type="protein sequence ID" value="AYV80102.1"/>
    <property type="molecule type" value="Genomic_DNA"/>
</dbReference>
<name>A0A3G4ZYZ8_9VIRU</name>
<sequence length="138" mass="16443">MDNFYSNCPAKMDDGKFLTNYKTASCYNEYIKYMNGIVRDDDYRLFLQMNADKIMDSEWMFLRKNDSCWNNACVHNYNLRMDPRNFNKERDAADLLFKSRELPTTLKCHKYADYRLTTTPLQNYQPETNTCNKSGCNK</sequence>
<evidence type="ECO:0000313" key="1">
    <source>
        <dbReference type="EMBL" id="AYV80102.1"/>
    </source>
</evidence>
<reference evidence="1" key="1">
    <citation type="submission" date="2018-10" db="EMBL/GenBank/DDBJ databases">
        <title>Hidden diversity of soil giant viruses.</title>
        <authorList>
            <person name="Schulz F."/>
            <person name="Alteio L."/>
            <person name="Goudeau D."/>
            <person name="Ryan E.M."/>
            <person name="Malmstrom R.R."/>
            <person name="Blanchard J."/>
            <person name="Woyke T."/>
        </authorList>
    </citation>
    <scope>NUCLEOTIDE SEQUENCE</scope>
    <source>
        <strain evidence="1">GAV1</strain>
    </source>
</reference>
<protein>
    <submittedName>
        <fullName evidence="1">Uncharacterized protein</fullName>
    </submittedName>
</protein>
<accession>A0A3G4ZYZ8</accession>
<organism evidence="1">
    <name type="scientific">Gaeavirus sp</name>
    <dbReference type="NCBI Taxonomy" id="2487767"/>
    <lineage>
        <taxon>Viruses</taxon>
        <taxon>Varidnaviria</taxon>
        <taxon>Bamfordvirae</taxon>
        <taxon>Nucleocytoviricota</taxon>
        <taxon>Megaviricetes</taxon>
        <taxon>Imitervirales</taxon>
        <taxon>Mimiviridae</taxon>
        <taxon>Klosneuvirinae</taxon>
    </lineage>
</organism>
<proteinExistence type="predicted"/>
<gene>
    <name evidence="1" type="ORF">Gaeavirus9_12</name>
</gene>